<accession>A0ABS1L0E0</accession>
<keyword evidence="2" id="KW-1185">Reference proteome</keyword>
<dbReference type="SUPFAM" id="SSF48537">
    <property type="entry name" value="Phospholipase C/P1 nuclease"/>
    <property type="match status" value="1"/>
</dbReference>
<dbReference type="EMBL" id="JAERRB010000014">
    <property type="protein sequence ID" value="MBL0745173.1"/>
    <property type="molecule type" value="Genomic_DNA"/>
</dbReference>
<evidence type="ECO:0000313" key="1">
    <source>
        <dbReference type="EMBL" id="MBL0745173.1"/>
    </source>
</evidence>
<gene>
    <name evidence="1" type="ORF">JI741_28340</name>
</gene>
<sequence>MKRIFLPLLLAAIIVTFSNWGFYGHQRINRLAVFTLPPEMIGFYKVNLHDIVEASVNPDRRRYSVKAEAPRHYIDLDHYGDSVFQQMPHTWRAAVEKYSEDTLQAYGIVPWHINRMYYDLKQAFLLRDPSRILKVSSEMGHYIADAHVPLHTTENYNGQLTGQDGIHGFWESRLPELYSESYDFFVGPAEYVANPQEAAWQAVRDSHSFVKQVLEEEKKLSEKMGDKKFAFETKGRQTVRTYAPAYAAAYHRVLNGMVEQRMRQAIKLVGDLWFTAWVDAGQPNLKSLIGYKPTEEELALRRAELEQWKKPSVPARAHDTDH</sequence>
<comment type="caution">
    <text evidence="1">The sequence shown here is derived from an EMBL/GenBank/DDBJ whole genome shotgun (WGS) entry which is preliminary data.</text>
</comment>
<protein>
    <submittedName>
        <fullName evidence="1">S1/P1 Nuclease</fullName>
    </submittedName>
</protein>
<proteinExistence type="predicted"/>
<reference evidence="1 2" key="1">
    <citation type="submission" date="2021-01" db="EMBL/GenBank/DDBJ databases">
        <title>Chryseolinea sp. Jin1 Genome sequencing and assembly.</title>
        <authorList>
            <person name="Kim I."/>
        </authorList>
    </citation>
    <scope>NUCLEOTIDE SEQUENCE [LARGE SCALE GENOMIC DNA]</scope>
    <source>
        <strain evidence="1 2">Jin1</strain>
    </source>
</reference>
<dbReference type="RefSeq" id="WP_202015456.1">
    <property type="nucleotide sequence ID" value="NZ_JAERRB010000014.1"/>
</dbReference>
<organism evidence="1 2">
    <name type="scientific">Chryseolinea lacunae</name>
    <dbReference type="NCBI Taxonomy" id="2801331"/>
    <lineage>
        <taxon>Bacteria</taxon>
        <taxon>Pseudomonadati</taxon>
        <taxon>Bacteroidota</taxon>
        <taxon>Cytophagia</taxon>
        <taxon>Cytophagales</taxon>
        <taxon>Fulvivirgaceae</taxon>
        <taxon>Chryseolinea</taxon>
    </lineage>
</organism>
<dbReference type="InterPro" id="IPR008947">
    <property type="entry name" value="PLipase_C/P1_nuclease_dom_sf"/>
</dbReference>
<dbReference type="CDD" id="cd10981">
    <property type="entry name" value="ZnPC_S1P1"/>
    <property type="match status" value="1"/>
</dbReference>
<dbReference type="Proteomes" id="UP000613030">
    <property type="component" value="Unassembled WGS sequence"/>
</dbReference>
<dbReference type="Gene3D" id="1.10.575.10">
    <property type="entry name" value="P1 Nuclease"/>
    <property type="match status" value="1"/>
</dbReference>
<name>A0ABS1L0E0_9BACT</name>
<evidence type="ECO:0000313" key="2">
    <source>
        <dbReference type="Proteomes" id="UP000613030"/>
    </source>
</evidence>